<dbReference type="SUPFAM" id="SSF53822">
    <property type="entry name" value="Periplasmic binding protein-like I"/>
    <property type="match status" value="1"/>
</dbReference>
<keyword evidence="3" id="KW-0238">DNA-binding</keyword>
<dbReference type="PANTHER" id="PTHR10907">
    <property type="entry name" value="REGUCALCIN"/>
    <property type="match status" value="1"/>
</dbReference>
<dbReference type="GO" id="GO:0004341">
    <property type="term" value="F:gluconolactonase activity"/>
    <property type="evidence" value="ECO:0007669"/>
    <property type="project" value="TreeGrafter"/>
</dbReference>
<gene>
    <name evidence="8" type="ORF">Tci_597424</name>
</gene>
<evidence type="ECO:0000256" key="4">
    <source>
        <dbReference type="ARBA" id="ARBA00023163"/>
    </source>
</evidence>
<dbReference type="GO" id="GO:0019853">
    <property type="term" value="P:L-ascorbic acid biosynthetic process"/>
    <property type="evidence" value="ECO:0007669"/>
    <property type="project" value="TreeGrafter"/>
</dbReference>
<protein>
    <recommendedName>
        <fullName evidence="7">HTH gntR-type domain-containing protein</fullName>
    </recommendedName>
</protein>
<reference evidence="8" key="1">
    <citation type="journal article" date="2019" name="Sci. Rep.">
        <title>Draft genome of Tanacetum cinerariifolium, the natural source of mosquito coil.</title>
        <authorList>
            <person name="Yamashiro T."/>
            <person name="Shiraishi A."/>
            <person name="Satake H."/>
            <person name="Nakayama K."/>
        </authorList>
    </citation>
    <scope>NUCLEOTIDE SEQUENCE</scope>
</reference>
<dbReference type="InterPro" id="IPR005511">
    <property type="entry name" value="SMP-30"/>
</dbReference>
<dbReference type="InterPro" id="IPR036388">
    <property type="entry name" value="WH-like_DNA-bd_sf"/>
</dbReference>
<dbReference type="InterPro" id="IPR036390">
    <property type="entry name" value="WH_DNA-bd_sf"/>
</dbReference>
<dbReference type="SUPFAM" id="SSF46785">
    <property type="entry name" value="Winged helix' DNA-binding domain"/>
    <property type="match status" value="1"/>
</dbReference>
<dbReference type="Gene3D" id="2.120.10.30">
    <property type="entry name" value="TolB, C-terminal domain"/>
    <property type="match status" value="1"/>
</dbReference>
<name>A0A699JCL6_TANCI</name>
<feature type="domain" description="HTH gntR-type" evidence="7">
    <location>
        <begin position="3"/>
        <end position="71"/>
    </location>
</feature>
<accession>A0A699JCL6</accession>
<dbReference type="PANTHER" id="PTHR10907:SF47">
    <property type="entry name" value="REGUCALCIN"/>
    <property type="match status" value="1"/>
</dbReference>
<sequence>MSSSFHASTVDRLGAWIAQGNVMPGQSLKVEAALGEEFGVSRTVIREAIKTLVAKGLLEVGPKVGTRVLPVRNWNLFDPQVVGWLAAKGLPQSFVLDLLDLRRAIEPMAVRWACERATPEQIAGIQAAYVRLEASVADQVDYNVADQRFHEAVLAASHNQLIEQMLPALGALLAISFEVSSAVPGELGRTLPLHKDLADAIANRDSARGVWACMSLIENAGEVITRSRQPPLKISMKWLPVCDQRFKLAEGPFWDHTHQALYWVDIAGFRALRLNEGKVCFWQFNEPVSAFIPTHSGDALVTLASGVYRLDLDSPSSQPALRLLCAADPVAGNRANEARCDRHGRLWLGTMQNNLDDQGGDLPLERRSGGLFRIDGQASVTPLLAGQGIVNTLLWPADGASVLTADTLDGVIYRYPIHADHSLGERQLWAAEHPRGAPDGSAMDAQGFVWNARWGGGCLIRFAPDGSVDRVIELPVSHPTSCVFGGPQMSTLFVTSARPAEGALELDGYVIQAQLVNKNKELAMLSRHGIRSLCCAAVATAILGMSAGVSAADKVKIGFLVKQAEEPWFQTEWAFAEKAGQEHGFEVIKIAVPDGEKTLSAIDSLAANGAKGFVICPPDVSLGPSIVAKAKANDMKVMAVDDRFVDAKGKFMEDVPYLGMAAFEVGQKQGAAMATEAQNRKWDWKETYAIINTYNELDTGKKRTDGSVDALKKAGLPEDHILFAPQKTLDVPGSMDSTGAALPKLPAAAKNL</sequence>
<dbReference type="Pfam" id="PF00532">
    <property type="entry name" value="Peripla_BP_1"/>
    <property type="match status" value="1"/>
</dbReference>
<feature type="binding site" evidence="6">
    <location>
        <position position="334"/>
    </location>
    <ligand>
        <name>substrate</name>
    </ligand>
</feature>
<keyword evidence="4" id="KW-0804">Transcription</keyword>
<dbReference type="InterPro" id="IPR001761">
    <property type="entry name" value="Peripla_BP/Lac1_sug-bd_dom"/>
</dbReference>
<feature type="active site" description="Proton donor/acceptor" evidence="5">
    <location>
        <position position="439"/>
    </location>
</feature>
<evidence type="ECO:0000256" key="5">
    <source>
        <dbReference type="PIRSR" id="PIRSR605511-1"/>
    </source>
</evidence>
<dbReference type="CDD" id="cd07377">
    <property type="entry name" value="WHTH_GntR"/>
    <property type="match status" value="1"/>
</dbReference>
<keyword evidence="2" id="KW-0805">Transcription regulation</keyword>
<evidence type="ECO:0000259" key="7">
    <source>
        <dbReference type="PROSITE" id="PS50949"/>
    </source>
</evidence>
<dbReference type="SUPFAM" id="SSF48008">
    <property type="entry name" value="GntR ligand-binding domain-like"/>
    <property type="match status" value="1"/>
</dbReference>
<comment type="caution">
    <text evidence="8">The sequence shown here is derived from an EMBL/GenBank/DDBJ whole genome shotgun (WGS) entry which is preliminary data.</text>
</comment>
<evidence type="ECO:0000256" key="2">
    <source>
        <dbReference type="ARBA" id="ARBA00023015"/>
    </source>
</evidence>
<feature type="binding site" evidence="6">
    <location>
        <position position="250"/>
    </location>
    <ligand>
        <name>a divalent metal cation</name>
        <dbReference type="ChEBI" id="CHEBI:60240"/>
    </ligand>
</feature>
<dbReference type="SUPFAM" id="SSF63829">
    <property type="entry name" value="Calcium-dependent phosphotriesterase"/>
    <property type="match status" value="1"/>
</dbReference>
<dbReference type="Pfam" id="PF08450">
    <property type="entry name" value="SGL"/>
    <property type="match status" value="1"/>
</dbReference>
<dbReference type="InterPro" id="IPR011711">
    <property type="entry name" value="GntR_C"/>
</dbReference>
<comment type="similarity">
    <text evidence="1">Belongs to the SMP-30/CGR1 family.</text>
</comment>
<dbReference type="AlphaFoldDB" id="A0A699JCL6"/>
<dbReference type="GO" id="GO:0003700">
    <property type="term" value="F:DNA-binding transcription factor activity"/>
    <property type="evidence" value="ECO:0007669"/>
    <property type="project" value="InterPro"/>
</dbReference>
<dbReference type="InterPro" id="IPR013658">
    <property type="entry name" value="SGL"/>
</dbReference>
<evidence type="ECO:0000256" key="6">
    <source>
        <dbReference type="PIRSR" id="PIRSR605511-2"/>
    </source>
</evidence>
<dbReference type="GO" id="GO:0003677">
    <property type="term" value="F:DNA binding"/>
    <property type="evidence" value="ECO:0007669"/>
    <property type="project" value="UniProtKB-KW"/>
</dbReference>
<feature type="non-terminal residue" evidence="8">
    <location>
        <position position="752"/>
    </location>
</feature>
<dbReference type="Gene3D" id="1.20.120.530">
    <property type="entry name" value="GntR ligand-binding domain-like"/>
    <property type="match status" value="1"/>
</dbReference>
<dbReference type="InterPro" id="IPR008920">
    <property type="entry name" value="TF_FadR/GntR_C"/>
</dbReference>
<dbReference type="Pfam" id="PF00392">
    <property type="entry name" value="GntR"/>
    <property type="match status" value="1"/>
</dbReference>
<comment type="cofactor">
    <cofactor evidence="6">
        <name>Zn(2+)</name>
        <dbReference type="ChEBI" id="CHEBI:29105"/>
    </cofactor>
    <text evidence="6">Binds 1 divalent metal cation per subunit.</text>
</comment>
<evidence type="ECO:0000313" key="8">
    <source>
        <dbReference type="EMBL" id="GFA25452.1"/>
    </source>
</evidence>
<dbReference type="Gene3D" id="1.10.10.10">
    <property type="entry name" value="Winged helix-like DNA-binding domain superfamily/Winged helix DNA-binding domain"/>
    <property type="match status" value="1"/>
</dbReference>
<evidence type="ECO:0000256" key="3">
    <source>
        <dbReference type="ARBA" id="ARBA00023125"/>
    </source>
</evidence>
<dbReference type="EMBL" id="BKCJ010393266">
    <property type="protein sequence ID" value="GFA25452.1"/>
    <property type="molecule type" value="Genomic_DNA"/>
</dbReference>
<evidence type="ECO:0000256" key="1">
    <source>
        <dbReference type="ARBA" id="ARBA00008853"/>
    </source>
</evidence>
<keyword evidence="6" id="KW-0862">Zinc</keyword>
<proteinExistence type="inferred from homology"/>
<dbReference type="Pfam" id="PF07729">
    <property type="entry name" value="FCD"/>
    <property type="match status" value="1"/>
</dbReference>
<dbReference type="InterPro" id="IPR028082">
    <property type="entry name" value="Peripla_BP_I"/>
</dbReference>
<feature type="binding site" evidence="6">
    <location>
        <position position="336"/>
    </location>
    <ligand>
        <name>substrate</name>
    </ligand>
</feature>
<dbReference type="SMART" id="SM00895">
    <property type="entry name" value="FCD"/>
    <property type="match status" value="1"/>
</dbReference>
<dbReference type="GO" id="GO:0005509">
    <property type="term" value="F:calcium ion binding"/>
    <property type="evidence" value="ECO:0007669"/>
    <property type="project" value="TreeGrafter"/>
</dbReference>
<feature type="binding site" evidence="6">
    <location>
        <position position="391"/>
    </location>
    <ligand>
        <name>a divalent metal cation</name>
        <dbReference type="ChEBI" id="CHEBI:60240"/>
    </ligand>
</feature>
<dbReference type="Gene3D" id="3.40.50.2300">
    <property type="match status" value="1"/>
</dbReference>
<organism evidence="8">
    <name type="scientific">Tanacetum cinerariifolium</name>
    <name type="common">Dalmatian daisy</name>
    <name type="synonym">Chrysanthemum cinerariifolium</name>
    <dbReference type="NCBI Taxonomy" id="118510"/>
    <lineage>
        <taxon>Eukaryota</taxon>
        <taxon>Viridiplantae</taxon>
        <taxon>Streptophyta</taxon>
        <taxon>Embryophyta</taxon>
        <taxon>Tracheophyta</taxon>
        <taxon>Spermatophyta</taxon>
        <taxon>Magnoliopsida</taxon>
        <taxon>eudicotyledons</taxon>
        <taxon>Gunneridae</taxon>
        <taxon>Pentapetalae</taxon>
        <taxon>asterids</taxon>
        <taxon>campanulids</taxon>
        <taxon>Asterales</taxon>
        <taxon>Asteraceae</taxon>
        <taxon>Asteroideae</taxon>
        <taxon>Anthemideae</taxon>
        <taxon>Anthemidinae</taxon>
        <taxon>Tanacetum</taxon>
    </lineage>
</organism>
<dbReference type="InterPro" id="IPR000524">
    <property type="entry name" value="Tscrpt_reg_HTH_GntR"/>
</dbReference>
<feature type="binding site" evidence="6">
    <location>
        <position position="439"/>
    </location>
    <ligand>
        <name>a divalent metal cation</name>
        <dbReference type="ChEBI" id="CHEBI:60240"/>
    </ligand>
</feature>
<dbReference type="PRINTS" id="PR00035">
    <property type="entry name" value="HTHGNTR"/>
</dbReference>
<dbReference type="PRINTS" id="PR01790">
    <property type="entry name" value="SMP30FAMILY"/>
</dbReference>
<dbReference type="InterPro" id="IPR011042">
    <property type="entry name" value="6-blade_b-propeller_TolB-like"/>
</dbReference>
<dbReference type="SMART" id="SM00345">
    <property type="entry name" value="HTH_GNTR"/>
    <property type="match status" value="1"/>
</dbReference>
<keyword evidence="6" id="KW-0479">Metal-binding</keyword>
<dbReference type="PROSITE" id="PS50949">
    <property type="entry name" value="HTH_GNTR"/>
    <property type="match status" value="1"/>
</dbReference>